<dbReference type="PROSITE" id="PS50082">
    <property type="entry name" value="WD_REPEATS_2"/>
    <property type="match status" value="1"/>
</dbReference>
<evidence type="ECO:0000256" key="1">
    <source>
        <dbReference type="ARBA" id="ARBA00022737"/>
    </source>
</evidence>
<dbReference type="SUPFAM" id="SSF52540">
    <property type="entry name" value="P-loop containing nucleoside triphosphate hydrolases"/>
    <property type="match status" value="1"/>
</dbReference>
<dbReference type="GO" id="GO:0003824">
    <property type="term" value="F:catalytic activity"/>
    <property type="evidence" value="ECO:0007669"/>
    <property type="project" value="InterPro"/>
</dbReference>
<dbReference type="InterPro" id="IPR056884">
    <property type="entry name" value="NPHP3-like_N"/>
</dbReference>
<evidence type="ECO:0000256" key="2">
    <source>
        <dbReference type="PROSITE-ProRule" id="PRU00221"/>
    </source>
</evidence>
<feature type="domain" description="NACHT" evidence="4">
    <location>
        <begin position="424"/>
        <end position="568"/>
    </location>
</feature>
<dbReference type="Pfam" id="PF24883">
    <property type="entry name" value="NPHP3_N"/>
    <property type="match status" value="1"/>
</dbReference>
<dbReference type="PANTHER" id="PTHR46082:SF11">
    <property type="entry name" value="AAA+ ATPASE DOMAIN-CONTAINING PROTEIN-RELATED"/>
    <property type="match status" value="1"/>
</dbReference>
<dbReference type="InterPro" id="IPR000845">
    <property type="entry name" value="Nucleoside_phosphorylase_d"/>
</dbReference>
<dbReference type="Gene3D" id="2.130.10.10">
    <property type="entry name" value="YVTN repeat-like/Quinoprotein amine dehydrogenase"/>
    <property type="match status" value="3"/>
</dbReference>
<proteinExistence type="predicted"/>
<dbReference type="SUPFAM" id="SSF53167">
    <property type="entry name" value="Purine and uridine phosphorylases"/>
    <property type="match status" value="1"/>
</dbReference>
<gene>
    <name evidence="5" type="ORF">FPANT_9366</name>
</gene>
<dbReference type="InterPro" id="IPR001680">
    <property type="entry name" value="WD40_rpt"/>
</dbReference>
<dbReference type="SMART" id="SM00320">
    <property type="entry name" value="WD40"/>
    <property type="match status" value="3"/>
</dbReference>
<organism evidence="5 6">
    <name type="scientific">Fusarium pseudoanthophilum</name>
    <dbReference type="NCBI Taxonomy" id="48495"/>
    <lineage>
        <taxon>Eukaryota</taxon>
        <taxon>Fungi</taxon>
        <taxon>Dikarya</taxon>
        <taxon>Ascomycota</taxon>
        <taxon>Pezizomycotina</taxon>
        <taxon>Sordariomycetes</taxon>
        <taxon>Hypocreomycetidae</taxon>
        <taxon>Hypocreales</taxon>
        <taxon>Nectriaceae</taxon>
        <taxon>Fusarium</taxon>
        <taxon>Fusarium fujikuroi species complex</taxon>
    </lineage>
</organism>
<dbReference type="SUPFAM" id="SSF69322">
    <property type="entry name" value="Tricorn protease domain 2"/>
    <property type="match status" value="1"/>
</dbReference>
<dbReference type="InterPro" id="IPR035994">
    <property type="entry name" value="Nucleoside_phosphorylase_sf"/>
</dbReference>
<feature type="repeat" description="WD" evidence="2">
    <location>
        <begin position="1266"/>
        <end position="1307"/>
    </location>
</feature>
<comment type="caution">
    <text evidence="5">The sequence shown here is derived from an EMBL/GenBank/DDBJ whole genome shotgun (WGS) entry which is preliminary data.</text>
</comment>
<dbReference type="EMBL" id="JAAOAR010000498">
    <property type="protein sequence ID" value="KAF5580410.1"/>
    <property type="molecule type" value="Genomic_DNA"/>
</dbReference>
<dbReference type="GO" id="GO:0009116">
    <property type="term" value="P:nucleoside metabolic process"/>
    <property type="evidence" value="ECO:0007669"/>
    <property type="project" value="InterPro"/>
</dbReference>
<dbReference type="InterPro" id="IPR011044">
    <property type="entry name" value="Quino_amine_DH_bsu"/>
</dbReference>
<dbReference type="PANTHER" id="PTHR46082">
    <property type="entry name" value="ATP/GTP-BINDING PROTEIN-RELATED"/>
    <property type="match status" value="1"/>
</dbReference>
<dbReference type="Pfam" id="PF01048">
    <property type="entry name" value="PNP_UDP_1"/>
    <property type="match status" value="1"/>
</dbReference>
<keyword evidence="1" id="KW-0677">Repeat</keyword>
<dbReference type="SUPFAM" id="SSF50998">
    <property type="entry name" value="Quinoprotein alcohol dehydrogenase-like"/>
    <property type="match status" value="1"/>
</dbReference>
<dbReference type="Pfam" id="PF00400">
    <property type="entry name" value="WD40"/>
    <property type="match status" value="2"/>
</dbReference>
<dbReference type="Proteomes" id="UP000544095">
    <property type="component" value="Unassembled WGS sequence"/>
</dbReference>
<dbReference type="InterPro" id="IPR011047">
    <property type="entry name" value="Quinoprotein_ADH-like_sf"/>
</dbReference>
<dbReference type="PROSITE" id="PS50837">
    <property type="entry name" value="NACHT"/>
    <property type="match status" value="1"/>
</dbReference>
<protein>
    <recommendedName>
        <fullName evidence="4">NACHT domain-containing protein</fullName>
    </recommendedName>
</protein>
<dbReference type="InterPro" id="IPR027417">
    <property type="entry name" value="P-loop_NTPase"/>
</dbReference>
<dbReference type="Gene3D" id="3.40.50.1580">
    <property type="entry name" value="Nucleoside phosphorylase domain"/>
    <property type="match status" value="1"/>
</dbReference>
<reference evidence="5 6" key="1">
    <citation type="submission" date="2020-05" db="EMBL/GenBank/DDBJ databases">
        <title>Identification and distribution of gene clusters putatively required for synthesis of sphingolipid metabolism inhibitors in phylogenetically diverse species of the filamentous fungus Fusarium.</title>
        <authorList>
            <person name="Kim H.-S."/>
            <person name="Busman M."/>
            <person name="Brown D.W."/>
            <person name="Divon H."/>
            <person name="Uhlig S."/>
            <person name="Proctor R.H."/>
        </authorList>
    </citation>
    <scope>NUCLEOTIDE SEQUENCE [LARGE SCALE GENOMIC DNA]</scope>
    <source>
        <strain evidence="5 6">NRRL 25211</strain>
    </source>
</reference>
<sequence>MSTLSRDPTATVASQPDIKLGSSELYTIAWITAKAIERAAATALLDEKHDEPDGFTQHVVDNNSYTWGRTGKHNVVIASLDAGADGTIAAATTMSDLISSLPHIRFGLLVGIGGGIAKPNEDQDIRLGDIVVSQPDETTGGVVQYDYGKAKADGIWEQKGSLSKPPSVLRRALGNLQARHESMPSKIPDLLERLWNANNRFMTKGRRDYTHPGISNDRLYKSEYSHVGGGVTCSECDTAWEVEREERESADPEIHYGIIASGDSLIKDSATRDKLWERQRFLCVEMEAAGLMDKFPCLVIRGISDYADSHKNDRWQRYAAATAAAFAVELLDCVPVKHVQATPKVSDVVKFTYEVVKSTDGKIDNLSTTAQSIDLKLVLDRLPYAKGARFDSQAQEHKPKCLTNTRVDLLRDLSNWVEDDTSKPILWLNGMAGTGKSTIARTFAKARAKCRDLKASFFFQRGEADRQNLTKFVPSIARQLARTVPGYAQSIKETMDADPDIASKAVAIQFAELVEALLGELREAPLLIVIDALDECEGDEHVRSLINILSRVTSNQQHLRILITSRPDLPIRLGFNDTKGNYRALILHDMPVDTIRHDITTFLIDELARIRHDFNSDVPEELELPTDWPGTDNISKLTEMAIPLFIFAATVCRFVSDNRVGSPSEQLSKYFQLSNRNFGTHLGNLYGPVLLSTVTGVSEEDRRQIVEHTRLIVGSIVTLASPLSITALSELLELRVSVTHGRLNLLHSILNIPESLRLPVRLLHTSLRDYLTDPGQKQKNEFHVDEKRVHLGLFKNSLRVMDAGLKEDICNLVWPGTQRTGIPSEQLNSCIGEELKYSCRYWVYHFQKINSPLLQLEEVFAFLQKHLFHWLEAMSLIGKLKEGSHAIRLLQTFTKSEQNEAYGQLLREIPLFLQMNSTIIDQHPLQLYSSVMCSIPTGGILDQMCRKTLPSWVQHVSEPSKMANQAQCILEGHQTPVRYCHFSLDNSLLVSCSTYGSEMHIWDLDFGECVRVMPDSGGTYRGPFKLSYDGLWIAVTTSKNNTGSESDNRAPNDESDEETVDTGSQAESYIRSGEEGSTYSSDEEEEEGDGVRLNLWLLDTNEHIGPIPLQGDIHMQPFQFSPDSKLLALVKETGSAVVLRLDTTELPSETPLIHCRQITGAASFRHYCRSGWRSYHLASPYRIEFSPDSSVLAIISHVTAPLVKEIFNPRFGYDKSAAVAVTRDGSIMVAGAFDQNFEIREYLTAGNEYRKYQIRWLESEIVICTLHCEESFVTDAQFSPNQAVLACTYGNGSVRTWKVETGECLTLFRSGPSWTQTISVWANEAIEEDREESDPIESVVLSSNRTLAATASYTGVVRVFDMGTFDCIHQFEDGFPVRTIFQYEHPELFQFSGDSKHLFAYQITSRGGGYGDTAPYLGGQFQVWDMNSGQRIISSRTRIHSTDSIGNCKGSAVSVAPDFRSIVSIRDKNVTIISVDTFSVTRELALPGDVHDVAFSPDSKSVILLASETSEIVSPGTNYQREELLLSKLNIAHAGHVVEIWPPVGTQRVLVVSSDAKFLVLEISDGRALVILTDTGELLYEFTLRHWAAQVSLIDNESVLLVYDFNVLTFRDFTNGRIIRQLRINLGSYPRRLSFDVNNQQIHTNLGTITAREDLSDKFCNIFMDEHLTGYGISSDRSWILWKGKKIFWLRPALRPWHDSIQVCGSTIVIGAEAGDVLLFKFDELNLLE</sequence>
<feature type="region of interest" description="Disordered" evidence="3">
    <location>
        <begin position="1039"/>
        <end position="1088"/>
    </location>
</feature>
<dbReference type="InterPro" id="IPR007111">
    <property type="entry name" value="NACHT_NTPase"/>
</dbReference>
<keyword evidence="6" id="KW-1185">Reference proteome</keyword>
<dbReference type="InterPro" id="IPR053137">
    <property type="entry name" value="NLR-like"/>
</dbReference>
<name>A0A8H5KTR6_9HYPO</name>
<evidence type="ECO:0000259" key="4">
    <source>
        <dbReference type="PROSITE" id="PS50837"/>
    </source>
</evidence>
<dbReference type="SUPFAM" id="SSF50969">
    <property type="entry name" value="YVTN repeat-like/Quinoprotein amine dehydrogenase"/>
    <property type="match status" value="1"/>
</dbReference>
<keyword evidence="2" id="KW-0853">WD repeat</keyword>
<evidence type="ECO:0000313" key="6">
    <source>
        <dbReference type="Proteomes" id="UP000544095"/>
    </source>
</evidence>
<accession>A0A8H5KTR6</accession>
<evidence type="ECO:0000313" key="5">
    <source>
        <dbReference type="EMBL" id="KAF5580410.1"/>
    </source>
</evidence>
<dbReference type="Gene3D" id="3.40.50.300">
    <property type="entry name" value="P-loop containing nucleotide triphosphate hydrolases"/>
    <property type="match status" value="1"/>
</dbReference>
<dbReference type="InterPro" id="IPR015943">
    <property type="entry name" value="WD40/YVTN_repeat-like_dom_sf"/>
</dbReference>
<evidence type="ECO:0000256" key="3">
    <source>
        <dbReference type="SAM" id="MobiDB-lite"/>
    </source>
</evidence>